<reference evidence="1 2" key="1">
    <citation type="submission" date="2022-06" db="EMBL/GenBank/DDBJ databases">
        <title>Haloarcula sp. a new haloarchaeum isolate from saline soil.</title>
        <authorList>
            <person name="Strakova D."/>
            <person name="Galisteo C."/>
            <person name="Sanchez-Porro C."/>
            <person name="Ventosa A."/>
        </authorList>
    </citation>
    <scope>NUCLEOTIDE SEQUENCE [LARGE SCALE GENOMIC DNA]</scope>
    <source>
        <strain evidence="1 2">S1CR25-12</strain>
    </source>
</reference>
<dbReference type="RefSeq" id="WP_310921431.1">
    <property type="nucleotide sequence ID" value="NZ_JAMQON010000007.1"/>
</dbReference>
<evidence type="ECO:0000313" key="1">
    <source>
        <dbReference type="EMBL" id="MDS0261549.1"/>
    </source>
</evidence>
<name>A0ABU2FH08_9EURY</name>
<proteinExistence type="predicted"/>
<organism evidence="1 2">
    <name type="scientific">Haloarcula saliterrae</name>
    <dbReference type="NCBI Taxonomy" id="2950534"/>
    <lineage>
        <taxon>Archaea</taxon>
        <taxon>Methanobacteriati</taxon>
        <taxon>Methanobacteriota</taxon>
        <taxon>Stenosarchaea group</taxon>
        <taxon>Halobacteria</taxon>
        <taxon>Halobacteriales</taxon>
        <taxon>Haloarculaceae</taxon>
        <taxon>Haloarcula</taxon>
    </lineage>
</organism>
<comment type="caution">
    <text evidence="1">The sequence shown here is derived from an EMBL/GenBank/DDBJ whole genome shotgun (WGS) entry which is preliminary data.</text>
</comment>
<protein>
    <submittedName>
        <fullName evidence="1">Uncharacterized protein</fullName>
    </submittedName>
</protein>
<keyword evidence="2" id="KW-1185">Reference proteome</keyword>
<dbReference type="Proteomes" id="UP001259659">
    <property type="component" value="Unassembled WGS sequence"/>
</dbReference>
<gene>
    <name evidence="1" type="ORF">NDI56_19285</name>
</gene>
<accession>A0ABU2FH08</accession>
<evidence type="ECO:0000313" key="2">
    <source>
        <dbReference type="Proteomes" id="UP001259659"/>
    </source>
</evidence>
<dbReference type="EMBL" id="JAMQON010000007">
    <property type="protein sequence ID" value="MDS0261549.1"/>
    <property type="molecule type" value="Genomic_DNA"/>
</dbReference>
<sequence>MRPVTRNFLLAMGVLAVLLLALGALPSYLKSGDPYYMTATPVGDVANSSAGNDTTANGTAGTATAVTETGANGSIDAAALSDQRYPYTTGALDNATANTSGRSDPYWRGPVGVKGAFTHSPFDEYDSLAQSRPDAVDGEGVRVRSDGTVYRLAVTQQP</sequence>